<comment type="similarity">
    <text evidence="1">Belongs to the RlmJ family.</text>
</comment>
<dbReference type="InterPro" id="IPR029063">
    <property type="entry name" value="SAM-dependent_MTases_sf"/>
</dbReference>
<comment type="subunit">
    <text evidence="1">Monomer.</text>
</comment>
<dbReference type="EC" id="2.1.1.266" evidence="1"/>
<dbReference type="SUPFAM" id="SSF53335">
    <property type="entry name" value="S-adenosyl-L-methionine-dependent methyltransferases"/>
    <property type="match status" value="1"/>
</dbReference>
<dbReference type="PANTHER" id="PTHR37426">
    <property type="entry name" value="RIBOSOMAL RNA LARGE SUBUNIT METHYLTRANSFERASE J"/>
    <property type="match status" value="1"/>
</dbReference>
<gene>
    <name evidence="1" type="primary">rlmJ</name>
    <name evidence="2" type="ORF">FHG66_09510</name>
</gene>
<feature type="binding site" evidence="1">
    <location>
        <position position="160"/>
    </location>
    <ligand>
        <name>S-adenosyl-L-methionine</name>
        <dbReference type="ChEBI" id="CHEBI:59789"/>
    </ligand>
</feature>
<feature type="site" description="Interaction with substrate rRNA" evidence="1">
    <location>
        <position position="4"/>
    </location>
</feature>
<comment type="caution">
    <text evidence="2">The sequence shown here is derived from an EMBL/GenBank/DDBJ whole genome shotgun (WGS) entry which is preliminary data.</text>
</comment>
<reference evidence="2 3" key="1">
    <citation type="submission" date="2019-06" db="EMBL/GenBank/DDBJ databases">
        <title>YIM 131921 draft genome.</title>
        <authorList>
            <person name="Jiang L."/>
        </authorList>
    </citation>
    <scope>NUCLEOTIDE SEQUENCE [LARGE SCALE GENOMIC DNA]</scope>
    <source>
        <strain evidence="2 3">YIM 131921</strain>
    </source>
</reference>
<keyword evidence="1" id="KW-0949">S-adenosyl-L-methionine</keyword>
<dbReference type="AlphaFoldDB" id="A0A5C4N065"/>
<dbReference type="Pfam" id="PF04378">
    <property type="entry name" value="RsmJ"/>
    <property type="match status" value="1"/>
</dbReference>
<feature type="binding site" evidence="1">
    <location>
        <position position="97"/>
    </location>
    <ligand>
        <name>S-adenosyl-L-methionine</name>
        <dbReference type="ChEBI" id="CHEBI:59789"/>
    </ligand>
</feature>
<dbReference type="GO" id="GO:0003723">
    <property type="term" value="F:RNA binding"/>
    <property type="evidence" value="ECO:0007669"/>
    <property type="project" value="UniProtKB-UniRule"/>
</dbReference>
<feature type="binding site" evidence="1">
    <location>
        <position position="42"/>
    </location>
    <ligand>
        <name>S-adenosyl-L-methionine</name>
        <dbReference type="ChEBI" id="CHEBI:59789"/>
    </ligand>
</feature>
<proteinExistence type="inferred from homology"/>
<dbReference type="OrthoDB" id="9791274at2"/>
<name>A0A5C4N065_9RHOB</name>
<keyword evidence="1 2" id="KW-0489">Methyltransferase</keyword>
<dbReference type="Proteomes" id="UP000305887">
    <property type="component" value="Unassembled WGS sequence"/>
</dbReference>
<comment type="catalytic activity">
    <reaction evidence="1">
        <text>adenosine(2030) in 23S rRNA + S-adenosyl-L-methionine = N(6)-methyladenosine(2030) in 23S rRNA + S-adenosyl-L-homocysteine + H(+)</text>
        <dbReference type="Rhea" id="RHEA:43736"/>
        <dbReference type="Rhea" id="RHEA-COMP:10668"/>
        <dbReference type="Rhea" id="RHEA-COMP:10669"/>
        <dbReference type="ChEBI" id="CHEBI:15378"/>
        <dbReference type="ChEBI" id="CHEBI:57856"/>
        <dbReference type="ChEBI" id="CHEBI:59789"/>
        <dbReference type="ChEBI" id="CHEBI:74411"/>
        <dbReference type="ChEBI" id="CHEBI:74449"/>
        <dbReference type="EC" id="2.1.1.266"/>
    </reaction>
</comment>
<organism evidence="2 3">
    <name type="scientific">Rubellimicrobium rubrum</name>
    <dbReference type="NCBI Taxonomy" id="2585369"/>
    <lineage>
        <taxon>Bacteria</taxon>
        <taxon>Pseudomonadati</taxon>
        <taxon>Pseudomonadota</taxon>
        <taxon>Alphaproteobacteria</taxon>
        <taxon>Rhodobacterales</taxon>
        <taxon>Roseobacteraceae</taxon>
        <taxon>Rubellimicrobium</taxon>
    </lineage>
</organism>
<evidence type="ECO:0000313" key="2">
    <source>
        <dbReference type="EMBL" id="TNC50183.1"/>
    </source>
</evidence>
<accession>A0A5C4N065</accession>
<evidence type="ECO:0000313" key="3">
    <source>
        <dbReference type="Proteomes" id="UP000305887"/>
    </source>
</evidence>
<comment type="function">
    <text evidence="1">Specifically methylates the adenine in position 2030 of 23S rRNA.</text>
</comment>
<dbReference type="GO" id="GO:0005829">
    <property type="term" value="C:cytosol"/>
    <property type="evidence" value="ECO:0007669"/>
    <property type="project" value="TreeGrafter"/>
</dbReference>
<keyword evidence="1" id="KW-0694">RNA-binding</keyword>
<keyword evidence="3" id="KW-1185">Reference proteome</keyword>
<dbReference type="Gene3D" id="3.40.50.150">
    <property type="entry name" value="Vaccinia Virus protein VP39"/>
    <property type="match status" value="1"/>
</dbReference>
<dbReference type="EMBL" id="VDFU01000008">
    <property type="protein sequence ID" value="TNC50183.1"/>
    <property type="molecule type" value="Genomic_DNA"/>
</dbReference>
<dbReference type="PANTHER" id="PTHR37426:SF1">
    <property type="entry name" value="RIBOSOMAL RNA LARGE SUBUNIT METHYLTRANSFERASE J"/>
    <property type="match status" value="1"/>
</dbReference>
<keyword evidence="1" id="KW-0698">rRNA processing</keyword>
<dbReference type="HAMAP" id="MF_00934">
    <property type="entry name" value="23SrRNA_methyltr_J"/>
    <property type="match status" value="1"/>
</dbReference>
<evidence type="ECO:0000256" key="1">
    <source>
        <dbReference type="HAMAP-Rule" id="MF_00934"/>
    </source>
</evidence>
<keyword evidence="1 2" id="KW-0808">Transferase</keyword>
<dbReference type="InterPro" id="IPR007473">
    <property type="entry name" value="RlmJ"/>
</dbReference>
<dbReference type="GO" id="GO:0070475">
    <property type="term" value="P:rRNA base methylation"/>
    <property type="evidence" value="ECO:0007669"/>
    <property type="project" value="UniProtKB-UniRule"/>
</dbReference>
<dbReference type="GO" id="GO:0036307">
    <property type="term" value="F:23S rRNA (adenine(2030)-N(6))-methyltransferase activity"/>
    <property type="evidence" value="ECO:0007669"/>
    <property type="project" value="UniProtKB-UniRule"/>
</dbReference>
<feature type="binding site" evidence="1">
    <location>
        <position position="19"/>
    </location>
    <ligand>
        <name>S-adenosyl-L-methionine</name>
        <dbReference type="ChEBI" id="CHEBI:59789"/>
    </ligand>
</feature>
<sequence>MLSYQHGYHAGNLADVQKHAMLAWVLAELGKKDKPLSYMETHAGRGLYDLGSGEALKTGEAAAGIQRVEGWFAQDDPYAKVLAETRRMHGPRAYPGSPLVAALTLRPQDRITLAELHPREGDALQRNLAPHGARIERRDGAEMALTLTPPTPRRGFLLIDPSWEVKDEYATVPDLMERVHRRWNVGVLMLWYPLLPDERHAPMLRRLERSFPDALRHEVRFPPARPGHGMVGSGLFTVNPPWRLDERAAWLAERFVTL</sequence>
<feature type="active site" description="Proton acceptor" evidence="1">
    <location>
        <position position="160"/>
    </location>
</feature>
<protein>
    <recommendedName>
        <fullName evidence="1">Ribosomal RNA large subunit methyltransferase J</fullName>
        <ecNumber evidence="1">2.1.1.266</ecNumber>
    </recommendedName>
    <alternativeName>
        <fullName evidence="1">23S rRNA (adenine(2030)-N6)-methyltransferase</fullName>
    </alternativeName>
    <alternativeName>
        <fullName evidence="1">23S rRNA m6A2030 methyltransferase</fullName>
    </alternativeName>
</protein>
<feature type="binding site" evidence="1">
    <location>
        <begin position="139"/>
        <end position="140"/>
    </location>
    <ligand>
        <name>S-adenosyl-L-methionine</name>
        <dbReference type="ChEBI" id="CHEBI:59789"/>
    </ligand>
</feature>
<feature type="binding site" evidence="1">
    <location>
        <position position="115"/>
    </location>
    <ligand>
        <name>S-adenosyl-L-methionine</name>
        <dbReference type="ChEBI" id="CHEBI:59789"/>
    </ligand>
</feature>
<dbReference type="RefSeq" id="WP_139076507.1">
    <property type="nucleotide sequence ID" value="NZ_VDFU01000008.1"/>
</dbReference>